<comment type="caution">
    <text evidence="2">The sequence shown here is derived from an EMBL/GenBank/DDBJ whole genome shotgun (WGS) entry which is preliminary data.</text>
</comment>
<evidence type="ECO:0000313" key="3">
    <source>
        <dbReference type="Proteomes" id="UP000773850"/>
    </source>
</evidence>
<proteinExistence type="predicted"/>
<keyword evidence="1" id="KW-0812">Transmembrane</keyword>
<protein>
    <submittedName>
        <fullName evidence="2">Uncharacterized protein</fullName>
    </submittedName>
</protein>
<dbReference type="EMBL" id="LUCS01000027">
    <property type="protein sequence ID" value="KAF6510978.1"/>
    <property type="molecule type" value="Genomic_DNA"/>
</dbReference>
<gene>
    <name evidence="2" type="ORF">GS8_1649</name>
</gene>
<sequence length="99" mass="11365">MPFSQSLLLIWPQVTALIAATLICFAIAYWLFMRQEIRAEWVRKQVVSVDGAEEMCAPNSVSYRSDVKNVLPNRVRSFWGRAFSFFGCDKTVTTLVAKW</sequence>
<name>A0ABQ7HFJ4_GEOSE</name>
<keyword evidence="1" id="KW-1133">Transmembrane helix</keyword>
<feature type="transmembrane region" description="Helical" evidence="1">
    <location>
        <begin position="6"/>
        <end position="32"/>
    </location>
</feature>
<keyword evidence="3" id="KW-1185">Reference proteome</keyword>
<keyword evidence="1" id="KW-0472">Membrane</keyword>
<accession>A0ABQ7HFJ4</accession>
<evidence type="ECO:0000313" key="2">
    <source>
        <dbReference type="EMBL" id="KAF6510978.1"/>
    </source>
</evidence>
<reference evidence="2 3" key="1">
    <citation type="submission" date="2016-03" db="EMBL/GenBank/DDBJ databases">
        <title>Spore heat resistance.</title>
        <authorList>
            <person name="Boekhorst J."/>
            <person name="Berendsen E.M."/>
            <person name="Wells-Bennik M.H."/>
            <person name="Kuipers O.P."/>
        </authorList>
    </citation>
    <scope>NUCLEOTIDE SEQUENCE [LARGE SCALE GENOMIC DNA]</scope>
    <source>
        <strain evidence="2 3">GS8</strain>
    </source>
</reference>
<evidence type="ECO:0000256" key="1">
    <source>
        <dbReference type="SAM" id="Phobius"/>
    </source>
</evidence>
<dbReference type="Proteomes" id="UP000773850">
    <property type="component" value="Unassembled WGS sequence"/>
</dbReference>
<organism evidence="2 3">
    <name type="scientific">Geobacillus stearothermophilus</name>
    <name type="common">Bacillus stearothermophilus</name>
    <dbReference type="NCBI Taxonomy" id="1422"/>
    <lineage>
        <taxon>Bacteria</taxon>
        <taxon>Bacillati</taxon>
        <taxon>Bacillota</taxon>
        <taxon>Bacilli</taxon>
        <taxon>Bacillales</taxon>
        <taxon>Anoxybacillaceae</taxon>
        <taxon>Geobacillus</taxon>
    </lineage>
</organism>